<name>A0A9X2KGX2_9MICC</name>
<dbReference type="HAMAP" id="MF_01808">
    <property type="entry name" value="Recomb_XerC_XerD"/>
    <property type="match status" value="1"/>
</dbReference>
<feature type="active site" evidence="9">
    <location>
        <position position="149"/>
    </location>
</feature>
<dbReference type="SUPFAM" id="SSF47823">
    <property type="entry name" value="lambda integrase-like, N-terminal domain"/>
    <property type="match status" value="1"/>
</dbReference>
<keyword evidence="6 9" id="KW-0238">DNA-binding</keyword>
<comment type="subcellular location">
    <subcellularLocation>
        <location evidence="1 9">Cytoplasm</location>
    </subcellularLocation>
</comment>
<dbReference type="PROSITE" id="PS51900">
    <property type="entry name" value="CB"/>
    <property type="match status" value="1"/>
</dbReference>
<dbReference type="InterPro" id="IPR010998">
    <property type="entry name" value="Integrase_recombinase_N"/>
</dbReference>
<keyword evidence="2 9" id="KW-0963">Cytoplasm</keyword>
<protein>
    <recommendedName>
        <fullName evidence="9">Tyrosine recombinase XerC</fullName>
    </recommendedName>
</protein>
<evidence type="ECO:0000256" key="3">
    <source>
        <dbReference type="ARBA" id="ARBA00022618"/>
    </source>
</evidence>
<comment type="caution">
    <text evidence="12">The sequence shown here is derived from an EMBL/GenBank/DDBJ whole genome shotgun (WGS) entry which is preliminary data.</text>
</comment>
<evidence type="ECO:0000256" key="5">
    <source>
        <dbReference type="ARBA" id="ARBA00022908"/>
    </source>
</evidence>
<feature type="active site" evidence="9">
    <location>
        <position position="182"/>
    </location>
</feature>
<comment type="function">
    <text evidence="9">Site-specific tyrosine recombinase, which acts by catalyzing the cutting and rejoining of the recombining DNA molecules. The XerC-XerD complex is essential to convert dimers of the bacterial chromosome into monomers to permit their segregation at cell division. It also contributes to the segregational stability of plasmids.</text>
</comment>
<dbReference type="GO" id="GO:0006313">
    <property type="term" value="P:DNA transposition"/>
    <property type="evidence" value="ECO:0007669"/>
    <property type="project" value="UniProtKB-UniRule"/>
</dbReference>
<keyword evidence="13" id="KW-1185">Reference proteome</keyword>
<evidence type="ECO:0000256" key="6">
    <source>
        <dbReference type="ARBA" id="ARBA00023125"/>
    </source>
</evidence>
<dbReference type="Proteomes" id="UP001139502">
    <property type="component" value="Unassembled WGS sequence"/>
</dbReference>
<feature type="domain" description="Core-binding (CB)" evidence="11">
    <location>
        <begin position="1"/>
        <end position="88"/>
    </location>
</feature>
<dbReference type="GO" id="GO:0009037">
    <property type="term" value="F:tyrosine-based site-specific recombinase activity"/>
    <property type="evidence" value="ECO:0007669"/>
    <property type="project" value="UniProtKB-UniRule"/>
</dbReference>
<keyword evidence="8 9" id="KW-0131">Cell cycle</keyword>
<evidence type="ECO:0000256" key="4">
    <source>
        <dbReference type="ARBA" id="ARBA00022829"/>
    </source>
</evidence>
<gene>
    <name evidence="9" type="primary">xerC</name>
    <name evidence="12" type="ORF">NBM05_04425</name>
</gene>
<proteinExistence type="inferred from homology"/>
<keyword evidence="4 9" id="KW-0159">Chromosome partition</keyword>
<dbReference type="InterPro" id="IPR011010">
    <property type="entry name" value="DNA_brk_join_enz"/>
</dbReference>
<dbReference type="SUPFAM" id="SSF56349">
    <property type="entry name" value="DNA breaking-rejoining enzymes"/>
    <property type="match status" value="1"/>
</dbReference>
<feature type="active site" description="O-(3'-phospho-DNA)-tyrosine intermediate" evidence="9">
    <location>
        <position position="289"/>
    </location>
</feature>
<evidence type="ECO:0000256" key="8">
    <source>
        <dbReference type="ARBA" id="ARBA00023306"/>
    </source>
</evidence>
<feature type="active site" evidence="9">
    <location>
        <position position="280"/>
    </location>
</feature>
<dbReference type="InterPro" id="IPR004107">
    <property type="entry name" value="Integrase_SAM-like_N"/>
</dbReference>
<comment type="similarity">
    <text evidence="9">Belongs to the 'phage' integrase family. XerC subfamily.</text>
</comment>
<dbReference type="InterPro" id="IPR050090">
    <property type="entry name" value="Tyrosine_recombinase_XerCD"/>
</dbReference>
<dbReference type="Gene3D" id="1.10.443.10">
    <property type="entry name" value="Intergrase catalytic core"/>
    <property type="match status" value="1"/>
</dbReference>
<sequence>MRRYLQHLTVERGLSDNTLTSYRRDLERYLGHLAAESAAAGPADVVTADVRAFVRHLARPAGEGGVGLSTRSVARAVVSVRGMHRFWAREGLAEVDAAEPVAPPRPGERLPKALPVDTVARILDAPDRETPAGLRDAALLEFLYSSGSRISEAVGVDRDDLSSQAVTAGASGDEGFVRLRGKGGKERIVPVGSYAGKAIGAYLVRGRPQFAVKGRGNPALFLNARGGRLTRQGAWLILNRAAERAHVTDEVSPHTLRHSFATHLLEGGADIRVVQELLGHASLTTTQIYTKVTADTLREVFLTSHPRALG</sequence>
<evidence type="ECO:0000259" key="11">
    <source>
        <dbReference type="PROSITE" id="PS51900"/>
    </source>
</evidence>
<dbReference type="AlphaFoldDB" id="A0A9X2KGX2"/>
<feature type="domain" description="Tyr recombinase" evidence="10">
    <location>
        <begin position="109"/>
        <end position="302"/>
    </location>
</feature>
<dbReference type="GO" id="GO:0051301">
    <property type="term" value="P:cell division"/>
    <property type="evidence" value="ECO:0007669"/>
    <property type="project" value="UniProtKB-KW"/>
</dbReference>
<dbReference type="EMBL" id="JANAFB010000007">
    <property type="protein sequence ID" value="MCP3425287.1"/>
    <property type="molecule type" value="Genomic_DNA"/>
</dbReference>
<dbReference type="GO" id="GO:0007059">
    <property type="term" value="P:chromosome segregation"/>
    <property type="evidence" value="ECO:0007669"/>
    <property type="project" value="UniProtKB-UniRule"/>
</dbReference>
<feature type="active site" evidence="9">
    <location>
        <position position="254"/>
    </location>
</feature>
<evidence type="ECO:0000256" key="1">
    <source>
        <dbReference type="ARBA" id="ARBA00004496"/>
    </source>
</evidence>
<dbReference type="InterPro" id="IPR023009">
    <property type="entry name" value="Tyrosine_recombinase_XerC/XerD"/>
</dbReference>
<reference evidence="12" key="1">
    <citation type="submission" date="2022-06" db="EMBL/GenBank/DDBJ databases">
        <title>Rothia sp. isolated from sandalwood seedling.</title>
        <authorList>
            <person name="Tuikhar N."/>
            <person name="Kirdat K."/>
            <person name="Thorat V."/>
            <person name="Swetha P."/>
            <person name="Padma S."/>
            <person name="Sundararaj R."/>
            <person name="Yadav A."/>
        </authorList>
    </citation>
    <scope>NUCLEOTIDE SEQUENCE</scope>
    <source>
        <strain evidence="12">AR01</strain>
    </source>
</reference>
<keyword evidence="5 9" id="KW-0229">DNA integration</keyword>
<dbReference type="GO" id="GO:0005737">
    <property type="term" value="C:cytoplasm"/>
    <property type="evidence" value="ECO:0007669"/>
    <property type="project" value="UniProtKB-SubCell"/>
</dbReference>
<evidence type="ECO:0000256" key="9">
    <source>
        <dbReference type="HAMAP-Rule" id="MF_01808"/>
    </source>
</evidence>
<dbReference type="CDD" id="cd00798">
    <property type="entry name" value="INT_XerDC_C"/>
    <property type="match status" value="1"/>
</dbReference>
<dbReference type="PANTHER" id="PTHR30349">
    <property type="entry name" value="PHAGE INTEGRASE-RELATED"/>
    <property type="match status" value="1"/>
</dbReference>
<keyword evidence="7 9" id="KW-0233">DNA recombination</keyword>
<evidence type="ECO:0000256" key="2">
    <source>
        <dbReference type="ARBA" id="ARBA00022490"/>
    </source>
</evidence>
<evidence type="ECO:0000313" key="13">
    <source>
        <dbReference type="Proteomes" id="UP001139502"/>
    </source>
</evidence>
<dbReference type="Pfam" id="PF02899">
    <property type="entry name" value="Phage_int_SAM_1"/>
    <property type="match status" value="1"/>
</dbReference>
<evidence type="ECO:0000259" key="10">
    <source>
        <dbReference type="PROSITE" id="PS51898"/>
    </source>
</evidence>
<dbReference type="NCBIfam" id="NF001399">
    <property type="entry name" value="PRK00283.1"/>
    <property type="match status" value="1"/>
</dbReference>
<accession>A0A9X2KGX2</accession>
<dbReference type="PROSITE" id="PS51898">
    <property type="entry name" value="TYR_RECOMBINASE"/>
    <property type="match status" value="1"/>
</dbReference>
<evidence type="ECO:0000256" key="7">
    <source>
        <dbReference type="ARBA" id="ARBA00023172"/>
    </source>
</evidence>
<dbReference type="Pfam" id="PF00589">
    <property type="entry name" value="Phage_integrase"/>
    <property type="match status" value="1"/>
</dbReference>
<dbReference type="Gene3D" id="1.10.150.130">
    <property type="match status" value="1"/>
</dbReference>
<dbReference type="InterPro" id="IPR044068">
    <property type="entry name" value="CB"/>
</dbReference>
<evidence type="ECO:0000313" key="12">
    <source>
        <dbReference type="EMBL" id="MCP3425287.1"/>
    </source>
</evidence>
<dbReference type="GO" id="GO:0003677">
    <property type="term" value="F:DNA binding"/>
    <property type="evidence" value="ECO:0007669"/>
    <property type="project" value="UniProtKB-UniRule"/>
</dbReference>
<keyword evidence="3 9" id="KW-0132">Cell division</keyword>
<dbReference type="InterPro" id="IPR002104">
    <property type="entry name" value="Integrase_catalytic"/>
</dbReference>
<dbReference type="InterPro" id="IPR013762">
    <property type="entry name" value="Integrase-like_cat_sf"/>
</dbReference>
<dbReference type="PANTHER" id="PTHR30349:SF81">
    <property type="entry name" value="TYROSINE RECOMBINASE XERC"/>
    <property type="match status" value="1"/>
</dbReference>
<comment type="subunit">
    <text evidence="9">Forms a cyclic heterotetrameric complex composed of two molecules of XerC and two molecules of XerD.</text>
</comment>
<feature type="active site" evidence="9">
    <location>
        <position position="257"/>
    </location>
</feature>
<organism evidence="12 13">
    <name type="scientific">Rothia santali</name>
    <dbReference type="NCBI Taxonomy" id="2949643"/>
    <lineage>
        <taxon>Bacteria</taxon>
        <taxon>Bacillati</taxon>
        <taxon>Actinomycetota</taxon>
        <taxon>Actinomycetes</taxon>
        <taxon>Micrococcales</taxon>
        <taxon>Micrococcaceae</taxon>
        <taxon>Rothia</taxon>
    </lineage>
</organism>